<dbReference type="SUPFAM" id="SSF52540">
    <property type="entry name" value="P-loop containing nucleoside triphosphate hydrolases"/>
    <property type="match status" value="1"/>
</dbReference>
<dbReference type="InterPro" id="IPR011115">
    <property type="entry name" value="SecA_DEAD"/>
</dbReference>
<dbReference type="GO" id="GO:0016020">
    <property type="term" value="C:membrane"/>
    <property type="evidence" value="ECO:0007669"/>
    <property type="project" value="InterPro"/>
</dbReference>
<dbReference type="InterPro" id="IPR027417">
    <property type="entry name" value="P-loop_NTPase"/>
</dbReference>
<dbReference type="Proteomes" id="UP000276133">
    <property type="component" value="Unassembled WGS sequence"/>
</dbReference>
<dbReference type="PROSITE" id="PS51196">
    <property type="entry name" value="SECA_MOTOR_DEAD"/>
    <property type="match status" value="1"/>
</dbReference>
<organism evidence="4 5">
    <name type="scientific">Brachionus plicatilis</name>
    <name type="common">Marine rotifer</name>
    <name type="synonym">Brachionus muelleri</name>
    <dbReference type="NCBI Taxonomy" id="10195"/>
    <lineage>
        <taxon>Eukaryota</taxon>
        <taxon>Metazoa</taxon>
        <taxon>Spiralia</taxon>
        <taxon>Gnathifera</taxon>
        <taxon>Rotifera</taxon>
        <taxon>Eurotatoria</taxon>
        <taxon>Monogononta</taxon>
        <taxon>Pseudotrocha</taxon>
        <taxon>Ploima</taxon>
        <taxon>Brachionidae</taxon>
        <taxon>Brachionus</taxon>
    </lineage>
</organism>
<dbReference type="STRING" id="10195.A0A3M7RKM5"/>
<evidence type="ECO:0000259" key="3">
    <source>
        <dbReference type="PROSITE" id="PS51196"/>
    </source>
</evidence>
<dbReference type="GO" id="GO:0006605">
    <property type="term" value="P:protein targeting"/>
    <property type="evidence" value="ECO:0007669"/>
    <property type="project" value="InterPro"/>
</dbReference>
<proteinExistence type="predicted"/>
<evidence type="ECO:0000313" key="4">
    <source>
        <dbReference type="EMBL" id="RNA23960.1"/>
    </source>
</evidence>
<comment type="caution">
    <text evidence="4">The sequence shown here is derived from an EMBL/GenBank/DDBJ whole genome shotgun (WGS) entry which is preliminary data.</text>
</comment>
<dbReference type="AlphaFoldDB" id="A0A3M7RKM5"/>
<dbReference type="GO" id="GO:0005524">
    <property type="term" value="F:ATP binding"/>
    <property type="evidence" value="ECO:0007669"/>
    <property type="project" value="InterPro"/>
</dbReference>
<dbReference type="Gene3D" id="3.90.1440.10">
    <property type="entry name" value="SecA, preprotein cross-linking domain"/>
    <property type="match status" value="1"/>
</dbReference>
<protein>
    <submittedName>
        <fullName evidence="4">Translocase subunit seca</fullName>
    </submittedName>
</protein>
<dbReference type="Pfam" id="PF01043">
    <property type="entry name" value="SecA_PP_bind"/>
    <property type="match status" value="1"/>
</dbReference>
<dbReference type="PRINTS" id="PR00906">
    <property type="entry name" value="SECA"/>
</dbReference>
<dbReference type="InterPro" id="IPR011130">
    <property type="entry name" value="SecA_preprotein_X-link_dom"/>
</dbReference>
<evidence type="ECO:0000313" key="5">
    <source>
        <dbReference type="Proteomes" id="UP000276133"/>
    </source>
</evidence>
<sequence length="703" mass="81329">MIESKKEIKDLELIKKFKDSVLNCVNLMAKFELVEFFDSVKNKLSAKAIDLNVCTEILNFGMMMGECVGELTLVINSPSPCLYKRVLILTIGHLMVKLFNIEDKEKRANSIMARVYKHVPNGSERLLSIIALKLDSNLKSGLRYESSEVDTLNDNLSLLFKVYYYQPKCIDRLNDLPILKWSSILRVEQIKYELNTNYSQIVSDLHLIEKLRGLEITQRFIQIVKSVKIEDLLLKFIVTKFRKNEWDLNDKVLTLIETNKNASEWIEVIKKFDLESKSKALTRSEVIDEMKRLEANGEINSYVKKLIERNETGKCIIELCLDKLDTVYKNGSSLFSNMKKKIEEYEKSEISEWTKFIVFNFSGRLANISTGEGKSLITIWTSIAYILIKGGNVDILTSSEILAERDSLESREMFAMFDISVTNNCDSLANADENVRKQRYSNSMVVYGDIGSFQRDILLSKYFEKEIRTDLAGCLIIDEVDSMCIDNICNTLYISHQIADLTYMKHFYCLIWHAVNNQDTQEYTEENVQKVKKYVQSLMDGSYFNYPSNLQDFVNRRLEVWINNAYVAKHHAEEGNHYSVLSMGKKSGEAVINDLQTGVEQLNTQWSDGLQQFIQLKHLNRLGEESLKAIFMSNYVFFTQYKGNIYGMTGTLGASIERDLLAKAYDLDFFQLPRFKKELNIKQDDWLVANKCQWLEKINHDVD</sequence>
<dbReference type="OrthoDB" id="10052586at2759"/>
<accession>A0A3M7RKM5</accession>
<keyword evidence="1" id="KW-0653">Protein transport</keyword>
<dbReference type="Pfam" id="PF07517">
    <property type="entry name" value="SecA_DEAD"/>
    <property type="match status" value="1"/>
</dbReference>
<feature type="non-terminal residue" evidence="4">
    <location>
        <position position="703"/>
    </location>
</feature>
<feature type="domain" description="SecA family profile" evidence="3">
    <location>
        <begin position="259"/>
        <end position="703"/>
    </location>
</feature>
<dbReference type="GO" id="GO:0006886">
    <property type="term" value="P:intracellular protein transport"/>
    <property type="evidence" value="ECO:0007669"/>
    <property type="project" value="InterPro"/>
</dbReference>
<dbReference type="InterPro" id="IPR000185">
    <property type="entry name" value="SecA"/>
</dbReference>
<keyword evidence="5" id="KW-1185">Reference proteome</keyword>
<dbReference type="PANTHER" id="PTHR30612:SF0">
    <property type="entry name" value="CHLOROPLAST PROTEIN-TRANSPORTING ATPASE"/>
    <property type="match status" value="1"/>
</dbReference>
<dbReference type="InterPro" id="IPR036670">
    <property type="entry name" value="SecA_X-link_sf"/>
</dbReference>
<dbReference type="SUPFAM" id="SSF81767">
    <property type="entry name" value="Pre-protein crosslinking domain of SecA"/>
    <property type="match status" value="1"/>
</dbReference>
<dbReference type="PANTHER" id="PTHR30612">
    <property type="entry name" value="SECA INNER MEMBRANE COMPONENT OF SEC PROTEIN SECRETION SYSTEM"/>
    <property type="match status" value="1"/>
</dbReference>
<dbReference type="EMBL" id="REGN01003192">
    <property type="protein sequence ID" value="RNA23960.1"/>
    <property type="molecule type" value="Genomic_DNA"/>
</dbReference>
<dbReference type="GO" id="GO:0017038">
    <property type="term" value="P:protein import"/>
    <property type="evidence" value="ECO:0007669"/>
    <property type="project" value="InterPro"/>
</dbReference>
<dbReference type="InterPro" id="IPR014018">
    <property type="entry name" value="SecA_motor_DEAD"/>
</dbReference>
<keyword evidence="1" id="KW-0813">Transport</keyword>
<gene>
    <name evidence="4" type="ORF">BpHYR1_029765</name>
</gene>
<dbReference type="Gene3D" id="3.40.50.300">
    <property type="entry name" value="P-loop containing nucleotide triphosphate hydrolases"/>
    <property type="match status" value="1"/>
</dbReference>
<evidence type="ECO:0000256" key="2">
    <source>
        <dbReference type="ARBA" id="ARBA00023010"/>
    </source>
</evidence>
<reference evidence="4 5" key="1">
    <citation type="journal article" date="2018" name="Sci. Rep.">
        <title>Genomic signatures of local adaptation to the degree of environmental predictability in rotifers.</title>
        <authorList>
            <person name="Franch-Gras L."/>
            <person name="Hahn C."/>
            <person name="Garcia-Roger E.M."/>
            <person name="Carmona M.J."/>
            <person name="Serra M."/>
            <person name="Gomez A."/>
        </authorList>
    </citation>
    <scope>NUCLEOTIDE SEQUENCE [LARGE SCALE GENOMIC DNA]</scope>
    <source>
        <strain evidence="4">HYR1</strain>
    </source>
</reference>
<name>A0A3M7RKM5_BRAPC</name>
<evidence type="ECO:0000256" key="1">
    <source>
        <dbReference type="ARBA" id="ARBA00022927"/>
    </source>
</evidence>
<keyword evidence="2" id="KW-0811">Translocation</keyword>